<dbReference type="NCBIfam" id="NF006873">
    <property type="entry name" value="PRK09369.1"/>
    <property type="match status" value="1"/>
</dbReference>
<gene>
    <name evidence="17" type="ORF">INF35_10875</name>
</gene>
<evidence type="ECO:0000256" key="4">
    <source>
        <dbReference type="ARBA" id="ARBA00022618"/>
    </source>
</evidence>
<keyword evidence="18" id="KW-1185">Reference proteome</keyword>
<comment type="catalytic activity">
    <reaction evidence="15">
        <text>phosphoenolpyruvate + UDP-N-acetyl-alpha-D-glucosamine = UDP-N-acetyl-3-O-(1-carboxyvinyl)-alpha-D-glucosamine + phosphate</text>
        <dbReference type="Rhea" id="RHEA:18681"/>
        <dbReference type="ChEBI" id="CHEBI:43474"/>
        <dbReference type="ChEBI" id="CHEBI:57705"/>
        <dbReference type="ChEBI" id="CHEBI:58702"/>
        <dbReference type="ChEBI" id="CHEBI:68483"/>
        <dbReference type="EC" id="2.5.1.7"/>
    </reaction>
</comment>
<evidence type="ECO:0000313" key="18">
    <source>
        <dbReference type="Proteomes" id="UP000768567"/>
    </source>
</evidence>
<evidence type="ECO:0000259" key="16">
    <source>
        <dbReference type="Pfam" id="PF00275"/>
    </source>
</evidence>
<dbReference type="InterPro" id="IPR001986">
    <property type="entry name" value="Enolpyruvate_Tfrase_dom"/>
</dbReference>
<evidence type="ECO:0000256" key="11">
    <source>
        <dbReference type="ARBA" id="ARBA00039108"/>
    </source>
</evidence>
<name>A0ABR9R571_9FIRM</name>
<dbReference type="InterPro" id="IPR050068">
    <property type="entry name" value="MurA_subfamily"/>
</dbReference>
<keyword evidence="4" id="KW-0132">Cell division</keyword>
<organism evidence="17 18">
    <name type="scientific">Gemmiger gallinarum</name>
    <dbReference type="NCBI Taxonomy" id="2779354"/>
    <lineage>
        <taxon>Bacteria</taxon>
        <taxon>Bacillati</taxon>
        <taxon>Bacillota</taxon>
        <taxon>Clostridia</taxon>
        <taxon>Eubacteriales</taxon>
        <taxon>Gemmiger</taxon>
    </lineage>
</organism>
<evidence type="ECO:0000256" key="13">
    <source>
        <dbReference type="ARBA" id="ARBA00042443"/>
    </source>
</evidence>
<accession>A0ABR9R571</accession>
<evidence type="ECO:0000256" key="3">
    <source>
        <dbReference type="ARBA" id="ARBA00022490"/>
    </source>
</evidence>
<evidence type="ECO:0000256" key="12">
    <source>
        <dbReference type="ARBA" id="ARBA00039754"/>
    </source>
</evidence>
<dbReference type="PANTHER" id="PTHR43783">
    <property type="entry name" value="UDP-N-ACETYLGLUCOSAMINE 1-CARBOXYVINYLTRANSFERASE"/>
    <property type="match status" value="1"/>
</dbReference>
<dbReference type="PANTHER" id="PTHR43783:SF1">
    <property type="entry name" value="UDP-N-ACETYLGLUCOSAMINE 1-CARBOXYVINYLTRANSFERASE"/>
    <property type="match status" value="1"/>
</dbReference>
<sequence length="420" mass="42753">MEIIEVRGGRTLSGSITPPAAKNSVLPILAATLLCGGPCRLRGVPRLSDVDTSLALLSAVGARAGWCGRDILTSPVPLLRGDVPPELAGAMRSSVFYLAPLLVRVGQVRLPVPGGCRLGPRPVDIHLDGLAAMGARVEIASDAVVLRRSGRLHGADFTLRLPSVGATETLLMAASCAEGTTVLRGVACEPEIEDLAGFLSACGARITGAGTPVIVIRGRAGGLDGGSYTPLPDRIAASTYGAAVAAAGGDITIRRCRPAHFGTFLDFLRATGCEVRTGANAVRIRRDPSMPLKGGQELFACAFPGFATDAAPLAAAVLLTADGPSRVYDGLFQNRFACAAGFAALGADVCAEGRELKIAGSAELTGTVVSAPDLRGGAALVVAGLAASGKTCVLDEGHIRRGYQSLPAELASLGAACRTA</sequence>
<evidence type="ECO:0000256" key="6">
    <source>
        <dbReference type="ARBA" id="ARBA00022960"/>
    </source>
</evidence>
<evidence type="ECO:0000256" key="5">
    <source>
        <dbReference type="ARBA" id="ARBA00022679"/>
    </source>
</evidence>
<dbReference type="RefSeq" id="WP_193502342.1">
    <property type="nucleotide sequence ID" value="NZ_JADCKC010000003.1"/>
</dbReference>
<evidence type="ECO:0000313" key="17">
    <source>
        <dbReference type="EMBL" id="MBE5038289.1"/>
    </source>
</evidence>
<dbReference type="InterPro" id="IPR013792">
    <property type="entry name" value="RNA3'P_cycl/enolpyr_Trfase_a/b"/>
</dbReference>
<dbReference type="InterPro" id="IPR036968">
    <property type="entry name" value="Enolpyruvate_Tfrase_sf"/>
</dbReference>
<feature type="domain" description="Enolpyruvate transferase" evidence="16">
    <location>
        <begin position="7"/>
        <end position="407"/>
    </location>
</feature>
<dbReference type="Proteomes" id="UP000768567">
    <property type="component" value="Unassembled WGS sequence"/>
</dbReference>
<evidence type="ECO:0000256" key="1">
    <source>
        <dbReference type="ARBA" id="ARBA00004496"/>
    </source>
</evidence>
<dbReference type="EMBL" id="JADCKC010000003">
    <property type="protein sequence ID" value="MBE5038289.1"/>
    <property type="molecule type" value="Genomic_DNA"/>
</dbReference>
<evidence type="ECO:0000256" key="15">
    <source>
        <dbReference type="ARBA" id="ARBA00047527"/>
    </source>
</evidence>
<reference evidence="17 18" key="1">
    <citation type="submission" date="2020-10" db="EMBL/GenBank/DDBJ databases">
        <title>ChiBAC.</title>
        <authorList>
            <person name="Zenner C."/>
            <person name="Hitch T.C.A."/>
            <person name="Clavel T."/>
        </authorList>
    </citation>
    <scope>NUCLEOTIDE SEQUENCE [LARGE SCALE GENOMIC DNA]</scope>
    <source>
        <strain evidence="17 18">DSM 109015</strain>
    </source>
</reference>
<evidence type="ECO:0000256" key="8">
    <source>
        <dbReference type="ARBA" id="ARBA00023306"/>
    </source>
</evidence>
<dbReference type="EC" id="2.5.1.7" evidence="11"/>
<keyword evidence="7" id="KW-0573">Peptidoglycan synthesis</keyword>
<evidence type="ECO:0000256" key="7">
    <source>
        <dbReference type="ARBA" id="ARBA00022984"/>
    </source>
</evidence>
<comment type="similarity">
    <text evidence="10">Belongs to the EPSP synthase family. MurA subfamily.</text>
</comment>
<keyword evidence="3" id="KW-0963">Cytoplasm</keyword>
<evidence type="ECO:0000256" key="10">
    <source>
        <dbReference type="ARBA" id="ARBA00038367"/>
    </source>
</evidence>
<protein>
    <recommendedName>
        <fullName evidence="12">UDP-N-acetylglucosamine 1-carboxyvinyltransferase</fullName>
        <ecNumber evidence="11">2.5.1.7</ecNumber>
    </recommendedName>
    <alternativeName>
        <fullName evidence="13">Enoylpyruvate transferase</fullName>
    </alternativeName>
    <alternativeName>
        <fullName evidence="14">UDP-N-acetylglucosamine enolpyruvyl transferase</fullName>
    </alternativeName>
</protein>
<dbReference type="Gene3D" id="3.65.10.10">
    <property type="entry name" value="Enolpyruvate transferase domain"/>
    <property type="match status" value="2"/>
</dbReference>
<evidence type="ECO:0000256" key="14">
    <source>
        <dbReference type="ARBA" id="ARBA00042842"/>
    </source>
</evidence>
<dbReference type="Pfam" id="PF00275">
    <property type="entry name" value="EPSP_synthase"/>
    <property type="match status" value="1"/>
</dbReference>
<comment type="pathway">
    <text evidence="2">Cell wall biogenesis; peptidoglycan biosynthesis.</text>
</comment>
<keyword evidence="8" id="KW-0131">Cell cycle</keyword>
<keyword evidence="9" id="KW-0961">Cell wall biogenesis/degradation</keyword>
<comment type="subcellular location">
    <subcellularLocation>
        <location evidence="1">Cytoplasm</location>
    </subcellularLocation>
</comment>
<evidence type="ECO:0000256" key="2">
    <source>
        <dbReference type="ARBA" id="ARBA00004752"/>
    </source>
</evidence>
<keyword evidence="6" id="KW-0133">Cell shape</keyword>
<proteinExistence type="inferred from homology"/>
<dbReference type="GO" id="GO:0008760">
    <property type="term" value="F:UDP-N-acetylglucosamine 1-carboxyvinyltransferase activity"/>
    <property type="evidence" value="ECO:0007669"/>
    <property type="project" value="UniProtKB-EC"/>
</dbReference>
<evidence type="ECO:0000256" key="9">
    <source>
        <dbReference type="ARBA" id="ARBA00023316"/>
    </source>
</evidence>
<keyword evidence="5 17" id="KW-0808">Transferase</keyword>
<dbReference type="SUPFAM" id="SSF55205">
    <property type="entry name" value="EPT/RTPC-like"/>
    <property type="match status" value="1"/>
</dbReference>
<comment type="caution">
    <text evidence="17">The sequence shown here is derived from an EMBL/GenBank/DDBJ whole genome shotgun (WGS) entry which is preliminary data.</text>
</comment>